<dbReference type="EnsemblBacteria" id="ABA81359">
    <property type="protein sequence ID" value="ABA81359"/>
    <property type="gene ID" value="RSP_3753"/>
</dbReference>
<dbReference type="EMBL" id="CP000144">
    <property type="protein sequence ID" value="ABA81359.1"/>
    <property type="molecule type" value="Genomic_DNA"/>
</dbReference>
<organism evidence="1 2">
    <name type="scientific">Cereibacter sphaeroides (strain ATCC 17023 / DSM 158 / JCM 6121 / CCUG 31486 / LMG 2827 / NBRC 12203 / NCIMB 8253 / ATH 2.4.1.)</name>
    <name type="common">Rhodobacter sphaeroides</name>
    <dbReference type="NCBI Taxonomy" id="272943"/>
    <lineage>
        <taxon>Bacteria</taxon>
        <taxon>Pseudomonadati</taxon>
        <taxon>Pseudomonadota</taxon>
        <taxon>Alphaproteobacteria</taxon>
        <taxon>Rhodobacterales</taxon>
        <taxon>Paracoccaceae</taxon>
        <taxon>Cereibacter</taxon>
    </lineage>
</organism>
<protein>
    <submittedName>
        <fullName evidence="1">Uncharacterized protein</fullName>
    </submittedName>
</protein>
<dbReference type="Proteomes" id="UP000002703">
    <property type="component" value="Chromosome 2"/>
</dbReference>
<proteinExistence type="predicted"/>
<evidence type="ECO:0000313" key="1">
    <source>
        <dbReference type="EMBL" id="ABA81359.1"/>
    </source>
</evidence>
<dbReference type="AlphaFoldDB" id="Q3IVS5"/>
<gene>
    <name evidence="1" type="ORF">RSP_3753</name>
</gene>
<keyword evidence="2" id="KW-1185">Reference proteome</keyword>
<dbReference type="STRING" id="272943.RSP_3753"/>
<dbReference type="KEGG" id="rsp:RSP_3753"/>
<accession>Q3IVS5</accession>
<evidence type="ECO:0000313" key="2">
    <source>
        <dbReference type="Proteomes" id="UP000002703"/>
    </source>
</evidence>
<name>Q3IVS5_CERS4</name>
<sequence>MTISHPTRSWHFMRWLRCQYLTRAAAFVHRSVRWWLKTHCDPSADCVALQAHDGWPQSKIFADARAAAAPRACAMPFAAPRMKVGKGLSAAFRRTTLGWRRGPGSDHTASTP</sequence>
<reference evidence="2" key="1">
    <citation type="submission" date="2005-09" db="EMBL/GenBank/DDBJ databases">
        <title>Complete sequence of chromosome 2 of Rhodobacter sphaeroides 2.4.1.</title>
        <authorList>
            <person name="Copeland A."/>
            <person name="Lucas S."/>
            <person name="Lapidus A."/>
            <person name="Barry K."/>
            <person name="Detter J.C."/>
            <person name="Glavina T."/>
            <person name="Hammon N."/>
            <person name="Israni S."/>
            <person name="Pitluck S."/>
            <person name="Richardson P."/>
            <person name="Mackenzie C."/>
            <person name="Choudhary M."/>
            <person name="Larimer F."/>
            <person name="Hauser L.J."/>
            <person name="Land M."/>
            <person name="Donohue T.J."/>
            <person name="Kaplan S."/>
        </authorList>
    </citation>
    <scope>NUCLEOTIDE SEQUENCE [LARGE SCALE GENOMIC DNA]</scope>
    <source>
        <strain evidence="2">ATCC 17023 / DSM 158 / JCM 6121 / CCUG 31486 / LMG 2827 / NBRC 12203 / NCIMB 8253 / ATH 2.4.1.</strain>
    </source>
</reference>